<name>A0A9P5YHJ1_9AGAR</name>
<feature type="region of interest" description="Disordered" evidence="1">
    <location>
        <begin position="61"/>
        <end position="105"/>
    </location>
</feature>
<evidence type="ECO:0000313" key="3">
    <source>
        <dbReference type="Proteomes" id="UP000807469"/>
    </source>
</evidence>
<gene>
    <name evidence="2" type="ORF">BDN70DRAFT_902445</name>
</gene>
<protein>
    <submittedName>
        <fullName evidence="2">Uncharacterized protein</fullName>
    </submittedName>
</protein>
<reference evidence="2" key="1">
    <citation type="submission" date="2020-11" db="EMBL/GenBank/DDBJ databases">
        <authorList>
            <consortium name="DOE Joint Genome Institute"/>
            <person name="Ahrendt S."/>
            <person name="Riley R."/>
            <person name="Andreopoulos W."/>
            <person name="Labutti K."/>
            <person name="Pangilinan J."/>
            <person name="Ruiz-Duenas F.J."/>
            <person name="Barrasa J.M."/>
            <person name="Sanchez-Garcia M."/>
            <person name="Camarero S."/>
            <person name="Miyauchi S."/>
            <person name="Serrano A."/>
            <person name="Linde D."/>
            <person name="Babiker R."/>
            <person name="Drula E."/>
            <person name="Ayuso-Fernandez I."/>
            <person name="Pacheco R."/>
            <person name="Padilla G."/>
            <person name="Ferreira P."/>
            <person name="Barriuso J."/>
            <person name="Kellner H."/>
            <person name="Castanera R."/>
            <person name="Alfaro M."/>
            <person name="Ramirez L."/>
            <person name="Pisabarro A.G."/>
            <person name="Kuo A."/>
            <person name="Tritt A."/>
            <person name="Lipzen A."/>
            <person name="He G."/>
            <person name="Yan M."/>
            <person name="Ng V."/>
            <person name="Cullen D."/>
            <person name="Martin F."/>
            <person name="Rosso M.-N."/>
            <person name="Henrissat B."/>
            <person name="Hibbett D."/>
            <person name="Martinez A.T."/>
            <person name="Grigoriev I.V."/>
        </authorList>
    </citation>
    <scope>NUCLEOTIDE SEQUENCE</scope>
    <source>
        <strain evidence="2">CIRM-BRFM 674</strain>
    </source>
</reference>
<keyword evidence="3" id="KW-1185">Reference proteome</keyword>
<feature type="compositionally biased region" description="Polar residues" evidence="1">
    <location>
        <begin position="81"/>
        <end position="105"/>
    </location>
</feature>
<comment type="caution">
    <text evidence="2">The sequence shown here is derived from an EMBL/GenBank/DDBJ whole genome shotgun (WGS) entry which is preliminary data.</text>
</comment>
<evidence type="ECO:0000256" key="1">
    <source>
        <dbReference type="SAM" id="MobiDB-lite"/>
    </source>
</evidence>
<dbReference type="OrthoDB" id="3063246at2759"/>
<sequence length="198" mass="21528">MSFIKPKEYVNNTTKRVKKLFSRRGHGRIQALPPVMEGGIRGEESSLIHSDIGSLVPSVDSVADASQDHQDSATLAGLPETHSTGNVVDPSKTQANPDNPTGHPQSTIKGIAGAAWSFTETLLKKLPDAVDTNPAKAVLGAIRIVLQIKDDVRGNINSVDEQIRTTAMQLDDVEKALSRWKYKNNNSQETQALSQYQT</sequence>
<feature type="non-terminal residue" evidence="2">
    <location>
        <position position="198"/>
    </location>
</feature>
<dbReference type="EMBL" id="MU156411">
    <property type="protein sequence ID" value="KAF9470027.1"/>
    <property type="molecule type" value="Genomic_DNA"/>
</dbReference>
<dbReference type="Proteomes" id="UP000807469">
    <property type="component" value="Unassembled WGS sequence"/>
</dbReference>
<proteinExistence type="predicted"/>
<dbReference type="AlphaFoldDB" id="A0A9P5YHJ1"/>
<evidence type="ECO:0000313" key="2">
    <source>
        <dbReference type="EMBL" id="KAF9470027.1"/>
    </source>
</evidence>
<accession>A0A9P5YHJ1</accession>
<organism evidence="2 3">
    <name type="scientific">Pholiota conissans</name>
    <dbReference type="NCBI Taxonomy" id="109636"/>
    <lineage>
        <taxon>Eukaryota</taxon>
        <taxon>Fungi</taxon>
        <taxon>Dikarya</taxon>
        <taxon>Basidiomycota</taxon>
        <taxon>Agaricomycotina</taxon>
        <taxon>Agaricomycetes</taxon>
        <taxon>Agaricomycetidae</taxon>
        <taxon>Agaricales</taxon>
        <taxon>Agaricineae</taxon>
        <taxon>Strophariaceae</taxon>
        <taxon>Pholiota</taxon>
    </lineage>
</organism>